<reference evidence="1 2" key="1">
    <citation type="submission" date="2019-12" db="EMBL/GenBank/DDBJ databases">
        <title>Chromosome-level assembly of the Caenorhabditis remanei genome.</title>
        <authorList>
            <person name="Teterina A.A."/>
            <person name="Willis J.H."/>
            <person name="Phillips P.C."/>
        </authorList>
    </citation>
    <scope>NUCLEOTIDE SEQUENCE [LARGE SCALE GENOMIC DNA]</scope>
    <source>
        <strain evidence="1 2">PX506</strain>
        <tissue evidence="1">Whole organism</tissue>
    </source>
</reference>
<dbReference type="CTD" id="78774964"/>
<name>A0A6A5H5C6_CAERE</name>
<protein>
    <submittedName>
        <fullName evidence="1">Uncharacterized protein</fullName>
    </submittedName>
</protein>
<dbReference type="Proteomes" id="UP000483820">
    <property type="component" value="Chromosome III"/>
</dbReference>
<comment type="caution">
    <text evidence="1">The sequence shown here is derived from an EMBL/GenBank/DDBJ whole genome shotgun (WGS) entry which is preliminary data.</text>
</comment>
<dbReference type="KEGG" id="crq:GCK72_010203"/>
<dbReference type="EMBL" id="WUAV01000003">
    <property type="protein sequence ID" value="KAF1761944.1"/>
    <property type="molecule type" value="Genomic_DNA"/>
</dbReference>
<gene>
    <name evidence="1" type="ORF">GCK72_010203</name>
</gene>
<dbReference type="RefSeq" id="XP_053587318.1">
    <property type="nucleotide sequence ID" value="XM_053727741.1"/>
</dbReference>
<accession>A0A6A5H5C6</accession>
<sequence length="188" mass="22362">MKNSSSNENNHENWDMTPRKIESWNQTYRAARRDLVAAFGFEVTRRLERLLSVERRDDTERLLLLEERARRRRRLGSLAVETERERERELWARTDLLKRFRFVNLLSLSSITFPSCDHFLLRTELNALNSTDDVMTNERLTNGFGDHGSWTQILHYGCGYDGKSRKNHERPNELNDGLYDLQWPSFLE</sequence>
<proteinExistence type="predicted"/>
<organism evidence="1 2">
    <name type="scientific">Caenorhabditis remanei</name>
    <name type="common">Caenorhabditis vulgaris</name>
    <dbReference type="NCBI Taxonomy" id="31234"/>
    <lineage>
        <taxon>Eukaryota</taxon>
        <taxon>Metazoa</taxon>
        <taxon>Ecdysozoa</taxon>
        <taxon>Nematoda</taxon>
        <taxon>Chromadorea</taxon>
        <taxon>Rhabditida</taxon>
        <taxon>Rhabditina</taxon>
        <taxon>Rhabditomorpha</taxon>
        <taxon>Rhabditoidea</taxon>
        <taxon>Rhabditidae</taxon>
        <taxon>Peloderinae</taxon>
        <taxon>Caenorhabditis</taxon>
    </lineage>
</organism>
<evidence type="ECO:0000313" key="2">
    <source>
        <dbReference type="Proteomes" id="UP000483820"/>
    </source>
</evidence>
<dbReference type="AlphaFoldDB" id="A0A6A5H5C6"/>
<evidence type="ECO:0000313" key="1">
    <source>
        <dbReference type="EMBL" id="KAF1761944.1"/>
    </source>
</evidence>
<dbReference type="GeneID" id="78774964"/>